<sequence>MFMRAARTLSMPELLQVLGEKLDEEYSTMREIPLSFALSAGSLEPEIENLETRAHEILRFLRCLRNRLPPVNRLPAEIISHIARCILELQEEFDAKPIVPLTHACQYWRNSIVSTPENWTRIFNGARGVAELSLERAKSAPLDVFLDLDSGKEFNYFDSDVGLDVDVTLDFLLPHAHNVAFLNCFGFASIELTKALPNFPKSMPNLRYLTLTGNGMDAQDRSRASDPFDFSTHTLRELSLEYFPLLPSFLSLRTLTKFELRGPCTNLHVDTILGFLERNRSLEHAIFCVDFEDSLRRSQRQTLAKTTLKSLLIYCYKGRDVKPLVSNLALRKGAALEILDFGSGGLTRLLSGISTNHLPGLSSPFSMEYQIFPRKIRLLCSDGSLSYTSSWTSDGHTPFGEEFPLLQLADVRELRLKFYGPCFFSQSPLLPFPPLYHLPSFPSLEILVIDGSIDDDSISSIGGPIKLSLSTMLPHLTSSPSLQTLAFLDCSITEDFMGELARVALDRKNHTSASLRRVVIVNSTGRFPPAGSVGRLKKCVSIVEVLEGKELPKDLSQSPKF</sequence>
<dbReference type="Proteomes" id="UP000736335">
    <property type="component" value="Unassembled WGS sequence"/>
</dbReference>
<protein>
    <recommendedName>
        <fullName evidence="3">F-box domain-containing protein</fullName>
    </recommendedName>
</protein>
<reference evidence="1" key="2">
    <citation type="submission" date="2020-11" db="EMBL/GenBank/DDBJ databases">
        <authorList>
            <consortium name="DOE Joint Genome Institute"/>
            <person name="Kuo A."/>
            <person name="Miyauchi S."/>
            <person name="Kiss E."/>
            <person name="Drula E."/>
            <person name="Kohler A."/>
            <person name="Sanchez-Garcia M."/>
            <person name="Andreopoulos B."/>
            <person name="Barry K.W."/>
            <person name="Bonito G."/>
            <person name="Buee M."/>
            <person name="Carver A."/>
            <person name="Chen C."/>
            <person name="Cichocki N."/>
            <person name="Clum A."/>
            <person name="Culley D."/>
            <person name="Crous P.W."/>
            <person name="Fauchery L."/>
            <person name="Girlanda M."/>
            <person name="Hayes R."/>
            <person name="Keri Z."/>
            <person name="Labutti K."/>
            <person name="Lipzen A."/>
            <person name="Lombard V."/>
            <person name="Magnuson J."/>
            <person name="Maillard F."/>
            <person name="Morin E."/>
            <person name="Murat C."/>
            <person name="Nolan M."/>
            <person name="Ohm R."/>
            <person name="Pangilinan J."/>
            <person name="Pereira M."/>
            <person name="Perotto S."/>
            <person name="Peter M."/>
            <person name="Riley R."/>
            <person name="Sitrit Y."/>
            <person name="Stielow B."/>
            <person name="Szollosi G."/>
            <person name="Zifcakova L."/>
            <person name="Stursova M."/>
            <person name="Spatafora J.W."/>
            <person name="Tedersoo L."/>
            <person name="Vaario L.-M."/>
            <person name="Yamada A."/>
            <person name="Yan M."/>
            <person name="Wang P."/>
            <person name="Xu J."/>
            <person name="Bruns T."/>
            <person name="Baldrian P."/>
            <person name="Vilgalys R."/>
            <person name="Henrissat B."/>
            <person name="Grigoriev I.V."/>
            <person name="Hibbett D."/>
            <person name="Nagy L.G."/>
            <person name="Martin F.M."/>
        </authorList>
    </citation>
    <scope>NUCLEOTIDE SEQUENCE</scope>
    <source>
        <strain evidence="1">UH-Tt-Lm1</strain>
    </source>
</reference>
<comment type="caution">
    <text evidence="1">The sequence shown here is derived from an EMBL/GenBank/DDBJ whole genome shotgun (WGS) entry which is preliminary data.</text>
</comment>
<name>A0A9P6HDP5_9AGAM</name>
<keyword evidence="2" id="KW-1185">Reference proteome</keyword>
<proteinExistence type="predicted"/>
<organism evidence="1 2">
    <name type="scientific">Thelephora terrestris</name>
    <dbReference type="NCBI Taxonomy" id="56493"/>
    <lineage>
        <taxon>Eukaryota</taxon>
        <taxon>Fungi</taxon>
        <taxon>Dikarya</taxon>
        <taxon>Basidiomycota</taxon>
        <taxon>Agaricomycotina</taxon>
        <taxon>Agaricomycetes</taxon>
        <taxon>Thelephorales</taxon>
        <taxon>Thelephoraceae</taxon>
        <taxon>Thelephora</taxon>
    </lineage>
</organism>
<dbReference type="Gene3D" id="3.80.10.10">
    <property type="entry name" value="Ribonuclease Inhibitor"/>
    <property type="match status" value="1"/>
</dbReference>
<dbReference type="AlphaFoldDB" id="A0A9P6HDP5"/>
<dbReference type="EMBL" id="WIUZ02000008">
    <property type="protein sequence ID" value="KAF9784678.1"/>
    <property type="molecule type" value="Genomic_DNA"/>
</dbReference>
<reference evidence="1" key="1">
    <citation type="journal article" date="2020" name="Nat. Commun.">
        <title>Large-scale genome sequencing of mycorrhizal fungi provides insights into the early evolution of symbiotic traits.</title>
        <authorList>
            <person name="Miyauchi S."/>
            <person name="Kiss E."/>
            <person name="Kuo A."/>
            <person name="Drula E."/>
            <person name="Kohler A."/>
            <person name="Sanchez-Garcia M."/>
            <person name="Morin E."/>
            <person name="Andreopoulos B."/>
            <person name="Barry K.W."/>
            <person name="Bonito G."/>
            <person name="Buee M."/>
            <person name="Carver A."/>
            <person name="Chen C."/>
            <person name="Cichocki N."/>
            <person name="Clum A."/>
            <person name="Culley D."/>
            <person name="Crous P.W."/>
            <person name="Fauchery L."/>
            <person name="Girlanda M."/>
            <person name="Hayes R.D."/>
            <person name="Keri Z."/>
            <person name="LaButti K."/>
            <person name="Lipzen A."/>
            <person name="Lombard V."/>
            <person name="Magnuson J."/>
            <person name="Maillard F."/>
            <person name="Murat C."/>
            <person name="Nolan M."/>
            <person name="Ohm R.A."/>
            <person name="Pangilinan J."/>
            <person name="Pereira M.F."/>
            <person name="Perotto S."/>
            <person name="Peter M."/>
            <person name="Pfister S."/>
            <person name="Riley R."/>
            <person name="Sitrit Y."/>
            <person name="Stielow J.B."/>
            <person name="Szollosi G."/>
            <person name="Zifcakova L."/>
            <person name="Stursova M."/>
            <person name="Spatafora J.W."/>
            <person name="Tedersoo L."/>
            <person name="Vaario L.M."/>
            <person name="Yamada A."/>
            <person name="Yan M."/>
            <person name="Wang P."/>
            <person name="Xu J."/>
            <person name="Bruns T."/>
            <person name="Baldrian P."/>
            <person name="Vilgalys R."/>
            <person name="Dunand C."/>
            <person name="Henrissat B."/>
            <person name="Grigoriev I.V."/>
            <person name="Hibbett D."/>
            <person name="Nagy L.G."/>
            <person name="Martin F.M."/>
        </authorList>
    </citation>
    <scope>NUCLEOTIDE SEQUENCE</scope>
    <source>
        <strain evidence="1">UH-Tt-Lm1</strain>
    </source>
</reference>
<evidence type="ECO:0008006" key="3">
    <source>
        <dbReference type="Google" id="ProtNLM"/>
    </source>
</evidence>
<accession>A0A9P6HDP5</accession>
<dbReference type="InterPro" id="IPR032675">
    <property type="entry name" value="LRR_dom_sf"/>
</dbReference>
<evidence type="ECO:0000313" key="2">
    <source>
        <dbReference type="Proteomes" id="UP000736335"/>
    </source>
</evidence>
<gene>
    <name evidence="1" type="ORF">BJ322DRAFT_861509</name>
</gene>
<dbReference type="SUPFAM" id="SSF52047">
    <property type="entry name" value="RNI-like"/>
    <property type="match status" value="1"/>
</dbReference>
<dbReference type="OrthoDB" id="3156934at2759"/>
<evidence type="ECO:0000313" key="1">
    <source>
        <dbReference type="EMBL" id="KAF9784678.1"/>
    </source>
</evidence>